<feature type="domain" description="Resolvase/invertase-type recombinase catalytic" evidence="1">
    <location>
        <begin position="1"/>
        <end position="49"/>
    </location>
</feature>
<organism evidence="2 3">
    <name type="scientific">Nonomuraea muscovyensis</name>
    <dbReference type="NCBI Taxonomy" id="1124761"/>
    <lineage>
        <taxon>Bacteria</taxon>
        <taxon>Bacillati</taxon>
        <taxon>Actinomycetota</taxon>
        <taxon>Actinomycetes</taxon>
        <taxon>Streptosporangiales</taxon>
        <taxon>Streptosporangiaceae</taxon>
        <taxon>Nonomuraea</taxon>
    </lineage>
</organism>
<evidence type="ECO:0000313" key="3">
    <source>
        <dbReference type="Proteomes" id="UP000583800"/>
    </source>
</evidence>
<comment type="caution">
    <text evidence="2">The sequence shown here is derived from an EMBL/GenBank/DDBJ whole genome shotgun (WGS) entry which is preliminary data.</text>
</comment>
<dbReference type="RefSeq" id="WP_185087366.1">
    <property type="nucleotide sequence ID" value="NZ_JACHJB010000002.1"/>
</dbReference>
<sequence length="49" mass="5476">MRQSLDTRTDALKAAGITRIFTEKISTRATVRPELDRIARRPAAYTVSA</sequence>
<dbReference type="Proteomes" id="UP000583800">
    <property type="component" value="Unassembled WGS sequence"/>
</dbReference>
<evidence type="ECO:0000259" key="1">
    <source>
        <dbReference type="PROSITE" id="PS51736"/>
    </source>
</evidence>
<reference evidence="2 3" key="1">
    <citation type="submission" date="2020-08" db="EMBL/GenBank/DDBJ databases">
        <title>Sequencing the genomes of 1000 actinobacteria strains.</title>
        <authorList>
            <person name="Klenk H.-P."/>
        </authorList>
    </citation>
    <scope>NUCLEOTIDE SEQUENCE [LARGE SCALE GENOMIC DNA]</scope>
    <source>
        <strain evidence="2 3">DSM 45913</strain>
    </source>
</reference>
<dbReference type="PROSITE" id="PS51736">
    <property type="entry name" value="RECOMBINASES_3"/>
    <property type="match status" value="1"/>
</dbReference>
<name>A0A7X0C7A1_9ACTN</name>
<gene>
    <name evidence="2" type="ORF">FHU36_006403</name>
</gene>
<evidence type="ECO:0000313" key="2">
    <source>
        <dbReference type="EMBL" id="MBB6349858.1"/>
    </source>
</evidence>
<accession>A0A7X0C7A1</accession>
<dbReference type="GO" id="GO:0000150">
    <property type="term" value="F:DNA strand exchange activity"/>
    <property type="evidence" value="ECO:0007669"/>
    <property type="project" value="InterPro"/>
</dbReference>
<dbReference type="AlphaFoldDB" id="A0A7X0C7A1"/>
<dbReference type="GO" id="GO:0003677">
    <property type="term" value="F:DNA binding"/>
    <property type="evidence" value="ECO:0007669"/>
    <property type="project" value="InterPro"/>
</dbReference>
<protein>
    <recommendedName>
        <fullName evidence="1">Resolvase/invertase-type recombinase catalytic domain-containing protein</fullName>
    </recommendedName>
</protein>
<dbReference type="InterPro" id="IPR006119">
    <property type="entry name" value="Resolv_N"/>
</dbReference>
<proteinExistence type="predicted"/>
<dbReference type="EMBL" id="JACHJB010000002">
    <property type="protein sequence ID" value="MBB6349858.1"/>
    <property type="molecule type" value="Genomic_DNA"/>
</dbReference>
<keyword evidence="3" id="KW-1185">Reference proteome</keyword>